<dbReference type="Gene3D" id="2.60.120.330">
    <property type="entry name" value="B-lactam Antibiotic, Isopenicillin N Synthase, Chain"/>
    <property type="match status" value="1"/>
</dbReference>
<name>A0A3P5ZZH9_BRACM</name>
<dbReference type="PRINTS" id="PR00682">
    <property type="entry name" value="IPNSYNTHASE"/>
</dbReference>
<organism evidence="5">
    <name type="scientific">Brassica campestris</name>
    <name type="common">Field mustard</name>
    <dbReference type="NCBI Taxonomy" id="3711"/>
    <lineage>
        <taxon>Eukaryota</taxon>
        <taxon>Viridiplantae</taxon>
        <taxon>Streptophyta</taxon>
        <taxon>Embryophyta</taxon>
        <taxon>Tracheophyta</taxon>
        <taxon>Spermatophyta</taxon>
        <taxon>Magnoliopsida</taxon>
        <taxon>eudicotyledons</taxon>
        <taxon>Gunneridae</taxon>
        <taxon>Pentapetalae</taxon>
        <taxon>rosids</taxon>
        <taxon>malvids</taxon>
        <taxon>Brassicales</taxon>
        <taxon>Brassicaceae</taxon>
        <taxon>Brassiceae</taxon>
        <taxon>Brassica</taxon>
    </lineage>
</organism>
<keyword evidence="2 3" id="KW-0408">Iron</keyword>
<dbReference type="Pfam" id="PF14226">
    <property type="entry name" value="DIOX_N"/>
    <property type="match status" value="1"/>
</dbReference>
<keyword evidence="1 3" id="KW-0479">Metal-binding</keyword>
<dbReference type="PANTHER" id="PTHR47990">
    <property type="entry name" value="2-OXOGLUTARATE (2OG) AND FE(II)-DEPENDENT OXYGENASE SUPERFAMILY PROTEIN-RELATED"/>
    <property type="match status" value="1"/>
</dbReference>
<proteinExistence type="inferred from homology"/>
<dbReference type="GO" id="GO:0016491">
    <property type="term" value="F:oxidoreductase activity"/>
    <property type="evidence" value="ECO:0007669"/>
    <property type="project" value="UniProtKB-KW"/>
</dbReference>
<dbReference type="PROSITE" id="PS51471">
    <property type="entry name" value="FE2OG_OXY"/>
    <property type="match status" value="1"/>
</dbReference>
<dbReference type="InterPro" id="IPR050231">
    <property type="entry name" value="Iron_ascorbate_oxido_reductase"/>
</dbReference>
<dbReference type="InterPro" id="IPR026992">
    <property type="entry name" value="DIOX_N"/>
</dbReference>
<evidence type="ECO:0000256" key="3">
    <source>
        <dbReference type="RuleBase" id="RU003682"/>
    </source>
</evidence>
<comment type="similarity">
    <text evidence="3">Belongs to the iron/ascorbate-dependent oxidoreductase family.</text>
</comment>
<evidence type="ECO:0000256" key="2">
    <source>
        <dbReference type="ARBA" id="ARBA00023004"/>
    </source>
</evidence>
<protein>
    <recommendedName>
        <fullName evidence="4">Fe2OG dioxygenase domain-containing protein</fullName>
    </recommendedName>
</protein>
<accession>A0A3P5ZZH9</accession>
<keyword evidence="3" id="KW-0560">Oxidoreductase</keyword>
<dbReference type="InterPro" id="IPR027443">
    <property type="entry name" value="IPNS-like_sf"/>
</dbReference>
<reference evidence="5" key="1">
    <citation type="submission" date="2018-11" db="EMBL/GenBank/DDBJ databases">
        <authorList>
            <consortium name="Genoscope - CEA"/>
            <person name="William W."/>
        </authorList>
    </citation>
    <scope>NUCLEOTIDE SEQUENCE</scope>
</reference>
<evidence type="ECO:0000256" key="1">
    <source>
        <dbReference type="ARBA" id="ARBA00022723"/>
    </source>
</evidence>
<dbReference type="Pfam" id="PF03171">
    <property type="entry name" value="2OG-FeII_Oxy"/>
    <property type="match status" value="1"/>
</dbReference>
<evidence type="ECO:0000313" key="5">
    <source>
        <dbReference type="EMBL" id="VDC86486.1"/>
    </source>
</evidence>
<sequence>MSITESYPPAFRRVINDGARSATAEIEPVCVHDKDIDIPVIDFECLDKEILTEACRDWGIFRLKNHGVPLPLMSQLQEISESLLSLPFENKQKLFAAVNSPMSYFWGTPALNRSGDALKRGAQASNASMVEGFNVPLSKLPASTFCDDDAQRSELELFSMSGAVDKQCDIVSRAWGLIDEMFTFSVLIEEYGRHITRIAVSLFEAIAQTLNLELSSHQKSDYLLESTGLIRVYRYPPSDKTAGEALGMEVHTDSSVISILKEDETGGLEIMKDEEWFRVKPVADTLIVNLGDMMQAISDNEYKSVEHRVKKKDMTTKRHSVCYFVFPQRDCVIKSSNYKPFTYSEFEAQVQADVQSLGTKIGLLRFTPESPLFL</sequence>
<feature type="domain" description="Fe2OG dioxygenase" evidence="4">
    <location>
        <begin position="225"/>
        <end position="327"/>
    </location>
</feature>
<evidence type="ECO:0000259" key="4">
    <source>
        <dbReference type="PROSITE" id="PS51471"/>
    </source>
</evidence>
<dbReference type="InterPro" id="IPR044861">
    <property type="entry name" value="IPNS-like_FE2OG_OXY"/>
</dbReference>
<gene>
    <name evidence="5" type="ORF">BRAA02T05840Z</name>
</gene>
<dbReference type="InterPro" id="IPR005123">
    <property type="entry name" value="Oxoglu/Fe-dep_dioxygenase_dom"/>
</dbReference>
<dbReference type="SUPFAM" id="SSF51197">
    <property type="entry name" value="Clavaminate synthase-like"/>
    <property type="match status" value="1"/>
</dbReference>
<dbReference type="EMBL" id="LR031573">
    <property type="protein sequence ID" value="VDC86486.1"/>
    <property type="molecule type" value="Genomic_DNA"/>
</dbReference>
<dbReference type="AlphaFoldDB" id="A0A3P5ZZH9"/>
<dbReference type="GO" id="GO:0046872">
    <property type="term" value="F:metal ion binding"/>
    <property type="evidence" value="ECO:0007669"/>
    <property type="project" value="UniProtKB-KW"/>
</dbReference>